<protein>
    <submittedName>
        <fullName evidence="1">Uncharacterized protein</fullName>
    </submittedName>
</protein>
<dbReference type="AlphaFoldDB" id="A0A1M6GPY6"/>
<reference evidence="1 2" key="1">
    <citation type="submission" date="2016-11" db="EMBL/GenBank/DDBJ databases">
        <authorList>
            <person name="Jaros S."/>
            <person name="Januszkiewicz K."/>
            <person name="Wedrychowicz H."/>
        </authorList>
    </citation>
    <scope>NUCLEOTIDE SEQUENCE [LARGE SCALE GENOMIC DNA]</scope>
    <source>
        <strain evidence="1 2">DSM 21758</strain>
    </source>
</reference>
<evidence type="ECO:0000313" key="1">
    <source>
        <dbReference type="EMBL" id="SHJ12024.1"/>
    </source>
</evidence>
<keyword evidence="2" id="KW-1185">Reference proteome</keyword>
<gene>
    <name evidence="1" type="ORF">SAMN02745163_01348</name>
</gene>
<dbReference type="RefSeq" id="WP_159433213.1">
    <property type="nucleotide sequence ID" value="NZ_FQZB01000006.1"/>
</dbReference>
<dbReference type="STRING" id="1121302.SAMN02745163_01348"/>
<dbReference type="EMBL" id="FQZB01000006">
    <property type="protein sequence ID" value="SHJ12024.1"/>
    <property type="molecule type" value="Genomic_DNA"/>
</dbReference>
<accession>A0A1M6GPY6</accession>
<proteinExistence type="predicted"/>
<name>A0A1M6GPY6_9CLOT</name>
<evidence type="ECO:0000313" key="2">
    <source>
        <dbReference type="Proteomes" id="UP000184310"/>
    </source>
</evidence>
<dbReference type="Proteomes" id="UP000184310">
    <property type="component" value="Unassembled WGS sequence"/>
</dbReference>
<sequence length="49" mass="5578">MYKFLKKEQNSVSLTVKSLIEELQKNTGLGAKLLSTDLVVRSFTIKEFT</sequence>
<organism evidence="1 2">
    <name type="scientific">Clostridium cavendishii DSM 21758</name>
    <dbReference type="NCBI Taxonomy" id="1121302"/>
    <lineage>
        <taxon>Bacteria</taxon>
        <taxon>Bacillati</taxon>
        <taxon>Bacillota</taxon>
        <taxon>Clostridia</taxon>
        <taxon>Eubacteriales</taxon>
        <taxon>Clostridiaceae</taxon>
        <taxon>Clostridium</taxon>
    </lineage>
</organism>